<dbReference type="STRING" id="408015.SXIM_05610"/>
<dbReference type="KEGG" id="sxi:SXIM_05610"/>
<dbReference type="AlphaFoldDB" id="A0A0F7FPM1"/>
<evidence type="ECO:0000313" key="2">
    <source>
        <dbReference type="Proteomes" id="UP000034034"/>
    </source>
</evidence>
<gene>
    <name evidence="1" type="ORF">SXIM_05610</name>
</gene>
<dbReference type="Proteomes" id="UP000034034">
    <property type="component" value="Chromosome"/>
</dbReference>
<sequence length="118" mass="11891">MVNGELAERVRRAAFAAARGVEGVAFLRPGLADLLRPTGSGARRGPAGVRVRPGRTAGSWEIRVELAAERGHRAVEVTRAVRAAVTGAVAEVLAPGGAGAGGAATERVAVSVTVSDIA</sequence>
<keyword evidence="2" id="KW-1185">Reference proteome</keyword>
<organism evidence="1 2">
    <name type="scientific">Streptomyces xiamenensis</name>
    <dbReference type="NCBI Taxonomy" id="408015"/>
    <lineage>
        <taxon>Bacteria</taxon>
        <taxon>Bacillati</taxon>
        <taxon>Actinomycetota</taxon>
        <taxon>Actinomycetes</taxon>
        <taxon>Kitasatosporales</taxon>
        <taxon>Streptomycetaceae</taxon>
        <taxon>Streptomyces</taxon>
    </lineage>
</organism>
<accession>A0A0F7FPM1</accession>
<evidence type="ECO:0008006" key="3">
    <source>
        <dbReference type="Google" id="ProtNLM"/>
    </source>
</evidence>
<dbReference type="EMBL" id="CP009922">
    <property type="protein sequence ID" value="AKG41945.1"/>
    <property type="molecule type" value="Genomic_DNA"/>
</dbReference>
<evidence type="ECO:0000313" key="1">
    <source>
        <dbReference type="EMBL" id="AKG41945.1"/>
    </source>
</evidence>
<dbReference type="RefSeq" id="WP_078846816.1">
    <property type="nucleotide sequence ID" value="NZ_CP009922.3"/>
</dbReference>
<dbReference type="PATRIC" id="fig|408015.6.peg.589"/>
<dbReference type="HOGENOM" id="CLU_146767_0_0_11"/>
<proteinExistence type="predicted"/>
<protein>
    <recommendedName>
        <fullName evidence="3">Asp23/Gls24 family envelope stress response protein</fullName>
    </recommendedName>
</protein>
<name>A0A0F7FPM1_9ACTN</name>
<reference evidence="1" key="1">
    <citation type="submission" date="2019-08" db="EMBL/GenBank/DDBJ databases">
        <title>Complete genome sequence of a mangrove-derived Streptomyces xiamenensis.</title>
        <authorList>
            <person name="Xu J."/>
        </authorList>
    </citation>
    <scope>NUCLEOTIDE SEQUENCE</scope>
    <source>
        <strain evidence="1">318</strain>
    </source>
</reference>